<dbReference type="GO" id="GO:0000162">
    <property type="term" value="P:L-tryptophan biosynthetic process"/>
    <property type="evidence" value="ECO:0007669"/>
    <property type="project" value="TreeGrafter"/>
</dbReference>
<organism evidence="3 4">
    <name type="scientific">Sphingomonas bacterium</name>
    <dbReference type="NCBI Taxonomy" id="1895847"/>
    <lineage>
        <taxon>Bacteria</taxon>
        <taxon>Pseudomonadati</taxon>
        <taxon>Pseudomonadota</taxon>
        <taxon>Alphaproteobacteria</taxon>
        <taxon>Sphingomonadales</taxon>
        <taxon>Sphingomonadaceae</taxon>
        <taxon>Sphingomonas</taxon>
    </lineage>
</organism>
<comment type="caution">
    <text evidence="3">The sequence shown here is derived from an EMBL/GenBank/DDBJ whole genome shotgun (WGS) entry which is preliminary data.</text>
</comment>
<dbReference type="InterPro" id="IPR006221">
    <property type="entry name" value="TrpG/PapA_dom"/>
</dbReference>
<dbReference type="PRINTS" id="PR00096">
    <property type="entry name" value="GATASE"/>
</dbReference>
<dbReference type="InterPro" id="IPR050472">
    <property type="entry name" value="Anth_synth/Amidotransfase"/>
</dbReference>
<feature type="domain" description="Glutamine amidotransferase" evidence="2">
    <location>
        <begin position="3"/>
        <end position="185"/>
    </location>
</feature>
<dbReference type="Proteomes" id="UP000262699">
    <property type="component" value="Unassembled WGS sequence"/>
</dbReference>
<dbReference type="PANTHER" id="PTHR43418">
    <property type="entry name" value="MULTIFUNCTIONAL TRYPTOPHAN BIOSYNTHESIS PROTEIN-RELATED"/>
    <property type="match status" value="1"/>
</dbReference>
<dbReference type="SUPFAM" id="SSF52317">
    <property type="entry name" value="Class I glutamine amidotransferase-like"/>
    <property type="match status" value="1"/>
</dbReference>
<dbReference type="PANTHER" id="PTHR43418:SF4">
    <property type="entry name" value="MULTIFUNCTIONAL TRYPTOPHAN BIOSYNTHESIS PROTEIN"/>
    <property type="match status" value="1"/>
</dbReference>
<dbReference type="Pfam" id="PF00117">
    <property type="entry name" value="GATase"/>
    <property type="match status" value="1"/>
</dbReference>
<dbReference type="FunFam" id="3.40.50.880:FF:000003">
    <property type="entry name" value="Anthranilate synthase component II"/>
    <property type="match status" value="1"/>
</dbReference>
<dbReference type="InterPro" id="IPR017926">
    <property type="entry name" value="GATASE"/>
</dbReference>
<keyword evidence="3" id="KW-0808">Transferase</keyword>
<keyword evidence="3" id="KW-0032">Aminotransferase</keyword>
<dbReference type="EMBL" id="DOYJ01000121">
    <property type="protein sequence ID" value="HCB75362.1"/>
    <property type="molecule type" value="Genomic_DNA"/>
</dbReference>
<dbReference type="PROSITE" id="PS51273">
    <property type="entry name" value="GATASE_TYPE_1"/>
    <property type="match status" value="1"/>
</dbReference>
<dbReference type="GO" id="GO:0005829">
    <property type="term" value="C:cytosol"/>
    <property type="evidence" value="ECO:0007669"/>
    <property type="project" value="TreeGrafter"/>
</dbReference>
<dbReference type="InterPro" id="IPR029062">
    <property type="entry name" value="Class_I_gatase-like"/>
</dbReference>
<sequence length="202" mass="21598">MLLVIDNYDSFTWNLVHYLMELGVEVRVERNDAMTARDAIETNAQAFLISPGPCTPNEAGISLDLVAACAEMRKPLLGVCLGHQAIGQHFGGRVVRGGLMHGKTCPVEHDGTGLFAGLPSPFTATRYHSLIVTDVPEALVVNATAADASVMGFRHRELPIHGVQFHPESIATEHGHAMLANFLRDAGLPATMPADLPKGLAA</sequence>
<dbReference type="CDD" id="cd01743">
    <property type="entry name" value="GATase1_Anthranilate_Synthase"/>
    <property type="match status" value="1"/>
</dbReference>
<dbReference type="GO" id="GO:0004049">
    <property type="term" value="F:anthranilate synthase activity"/>
    <property type="evidence" value="ECO:0007669"/>
    <property type="project" value="TreeGrafter"/>
</dbReference>
<dbReference type="GO" id="GO:0046820">
    <property type="term" value="F:4-amino-4-deoxychorismate synthase activity"/>
    <property type="evidence" value="ECO:0007669"/>
    <property type="project" value="UniProtKB-EC"/>
</dbReference>
<accession>A0A3D0W9S5</accession>
<evidence type="ECO:0000259" key="2">
    <source>
        <dbReference type="Pfam" id="PF00117"/>
    </source>
</evidence>
<reference evidence="3 4" key="1">
    <citation type="journal article" date="2018" name="Nat. Biotechnol.">
        <title>A standardized bacterial taxonomy based on genome phylogeny substantially revises the tree of life.</title>
        <authorList>
            <person name="Parks D.H."/>
            <person name="Chuvochina M."/>
            <person name="Waite D.W."/>
            <person name="Rinke C."/>
            <person name="Skarshewski A."/>
            <person name="Chaumeil P.A."/>
            <person name="Hugenholtz P."/>
        </authorList>
    </citation>
    <scope>NUCLEOTIDE SEQUENCE [LARGE SCALE GENOMIC DNA]</scope>
    <source>
        <strain evidence="3">UBA9015</strain>
    </source>
</reference>
<dbReference type="NCBIfam" id="TIGR00566">
    <property type="entry name" value="trpG_papA"/>
    <property type="match status" value="1"/>
</dbReference>
<dbReference type="Gene3D" id="3.40.50.880">
    <property type="match status" value="1"/>
</dbReference>
<keyword evidence="1" id="KW-0315">Glutamine amidotransferase</keyword>
<protein>
    <submittedName>
        <fullName evidence="3">Aminodeoxychorismate/anthranilate synthase component II</fullName>
        <ecNumber evidence="3">2.6.1.85</ecNumber>
    </submittedName>
</protein>
<proteinExistence type="predicted"/>
<evidence type="ECO:0000313" key="3">
    <source>
        <dbReference type="EMBL" id="HCB75362.1"/>
    </source>
</evidence>
<evidence type="ECO:0000256" key="1">
    <source>
        <dbReference type="ARBA" id="ARBA00022962"/>
    </source>
</evidence>
<dbReference type="PRINTS" id="PR00097">
    <property type="entry name" value="ANTSNTHASEII"/>
</dbReference>
<dbReference type="EC" id="2.6.1.85" evidence="3"/>
<dbReference type="AlphaFoldDB" id="A0A3D0W9S5"/>
<evidence type="ECO:0000313" key="4">
    <source>
        <dbReference type="Proteomes" id="UP000262699"/>
    </source>
</evidence>
<gene>
    <name evidence="3" type="ORF">DEP91_04195</name>
</gene>
<name>A0A3D0W9S5_9SPHN</name>